<keyword evidence="1" id="KW-0472">Membrane</keyword>
<name>A0ABY7DR89_MYAAR</name>
<keyword evidence="3" id="KW-1185">Reference proteome</keyword>
<evidence type="ECO:0000313" key="3">
    <source>
        <dbReference type="Proteomes" id="UP001164746"/>
    </source>
</evidence>
<dbReference type="EMBL" id="CP111014">
    <property type="protein sequence ID" value="WAQ98608.1"/>
    <property type="molecule type" value="Genomic_DNA"/>
</dbReference>
<sequence>MCWRARVYKSVCVCSCVFSCVRTCVFYIIKGWKYNNHITFDIAGVWD</sequence>
<evidence type="ECO:0000256" key="1">
    <source>
        <dbReference type="SAM" id="Phobius"/>
    </source>
</evidence>
<evidence type="ECO:0000313" key="2">
    <source>
        <dbReference type="EMBL" id="WAQ98608.1"/>
    </source>
</evidence>
<gene>
    <name evidence="2" type="ORF">MAR_022981</name>
</gene>
<protein>
    <submittedName>
        <fullName evidence="2">Uncharacterized protein</fullName>
    </submittedName>
</protein>
<organism evidence="2 3">
    <name type="scientific">Mya arenaria</name>
    <name type="common">Soft-shell clam</name>
    <dbReference type="NCBI Taxonomy" id="6604"/>
    <lineage>
        <taxon>Eukaryota</taxon>
        <taxon>Metazoa</taxon>
        <taxon>Spiralia</taxon>
        <taxon>Lophotrochozoa</taxon>
        <taxon>Mollusca</taxon>
        <taxon>Bivalvia</taxon>
        <taxon>Autobranchia</taxon>
        <taxon>Heteroconchia</taxon>
        <taxon>Euheterodonta</taxon>
        <taxon>Imparidentia</taxon>
        <taxon>Neoheterodontei</taxon>
        <taxon>Myida</taxon>
        <taxon>Myoidea</taxon>
        <taxon>Myidae</taxon>
        <taxon>Mya</taxon>
    </lineage>
</organism>
<accession>A0ABY7DR89</accession>
<reference evidence="2" key="1">
    <citation type="submission" date="2022-11" db="EMBL/GenBank/DDBJ databases">
        <title>Centuries of genome instability and evolution in soft-shell clam transmissible cancer (bioRxiv).</title>
        <authorList>
            <person name="Hart S.F.M."/>
            <person name="Yonemitsu M.A."/>
            <person name="Giersch R.M."/>
            <person name="Beal B.F."/>
            <person name="Arriagada G."/>
            <person name="Davis B.W."/>
            <person name="Ostrander E.A."/>
            <person name="Goff S.P."/>
            <person name="Metzger M.J."/>
        </authorList>
    </citation>
    <scope>NUCLEOTIDE SEQUENCE</scope>
    <source>
        <strain evidence="2">MELC-2E11</strain>
        <tissue evidence="2">Siphon/mantle</tissue>
    </source>
</reference>
<dbReference type="Proteomes" id="UP001164746">
    <property type="component" value="Chromosome 3"/>
</dbReference>
<proteinExistence type="predicted"/>
<keyword evidence="1" id="KW-0812">Transmembrane</keyword>
<feature type="transmembrane region" description="Helical" evidence="1">
    <location>
        <begin position="7"/>
        <end position="29"/>
    </location>
</feature>
<keyword evidence="1" id="KW-1133">Transmembrane helix</keyword>